<dbReference type="Proteomes" id="UP000230093">
    <property type="component" value="Unassembled WGS sequence"/>
</dbReference>
<accession>A0A2H0W8U4</accession>
<dbReference type="AlphaFoldDB" id="A0A2H0W8U4"/>
<organism evidence="1 2">
    <name type="scientific">Candidatus Beckwithbacteria bacterium CG10_big_fil_rev_8_21_14_0_10_34_10</name>
    <dbReference type="NCBI Taxonomy" id="1974495"/>
    <lineage>
        <taxon>Bacteria</taxon>
        <taxon>Candidatus Beckwithiibacteriota</taxon>
    </lineage>
</organism>
<evidence type="ECO:0000313" key="2">
    <source>
        <dbReference type="Proteomes" id="UP000230093"/>
    </source>
</evidence>
<evidence type="ECO:0000313" key="1">
    <source>
        <dbReference type="EMBL" id="PIS08985.1"/>
    </source>
</evidence>
<protein>
    <submittedName>
        <fullName evidence="1">Uncharacterized protein</fullName>
    </submittedName>
</protein>
<gene>
    <name evidence="1" type="ORF">COT75_03940</name>
</gene>
<dbReference type="EMBL" id="PEZT01000023">
    <property type="protein sequence ID" value="PIS08985.1"/>
    <property type="molecule type" value="Genomic_DNA"/>
</dbReference>
<name>A0A2H0W8U4_9BACT</name>
<reference evidence="2" key="1">
    <citation type="submission" date="2017-09" db="EMBL/GenBank/DDBJ databases">
        <title>Depth-based differentiation of microbial function through sediment-hosted aquifers and enrichment of novel symbionts in the deep terrestrial subsurface.</title>
        <authorList>
            <person name="Probst A.J."/>
            <person name="Ladd B."/>
            <person name="Jarett J.K."/>
            <person name="Geller-Mcgrath D.E."/>
            <person name="Sieber C.M.K."/>
            <person name="Emerson J.B."/>
            <person name="Anantharaman K."/>
            <person name="Thomas B.C."/>
            <person name="Malmstrom R."/>
            <person name="Stieglmeier M."/>
            <person name="Klingl A."/>
            <person name="Woyke T."/>
            <person name="Ryan C.M."/>
            <person name="Banfield J.F."/>
        </authorList>
    </citation>
    <scope>NUCLEOTIDE SEQUENCE [LARGE SCALE GENOMIC DNA]</scope>
</reference>
<sequence length="111" mass="13210">MINFREMAERLVFINPEKLSEYQKNVGNKLRAWYHEKWELVYPSYDFFRKNIADASFLAYLEYFLEATGDKGQIDVVQLESVLSERLGNYFSPRKFENAVDFFEASGWDDL</sequence>
<proteinExistence type="predicted"/>
<comment type="caution">
    <text evidence="1">The sequence shown here is derived from an EMBL/GenBank/DDBJ whole genome shotgun (WGS) entry which is preliminary data.</text>
</comment>